<gene>
    <name evidence="2" type="ORF">NDU88_002708</name>
</gene>
<comment type="caution">
    <text evidence="2">The sequence shown here is derived from an EMBL/GenBank/DDBJ whole genome shotgun (WGS) entry which is preliminary data.</text>
</comment>
<evidence type="ECO:0000313" key="3">
    <source>
        <dbReference type="Proteomes" id="UP001066276"/>
    </source>
</evidence>
<feature type="region of interest" description="Disordered" evidence="1">
    <location>
        <begin position="1"/>
        <end position="37"/>
    </location>
</feature>
<evidence type="ECO:0000256" key="1">
    <source>
        <dbReference type="SAM" id="MobiDB-lite"/>
    </source>
</evidence>
<proteinExistence type="predicted"/>
<name>A0AAV7NEI7_PLEWA</name>
<feature type="compositionally biased region" description="Low complexity" evidence="1">
    <location>
        <begin position="91"/>
        <end position="104"/>
    </location>
</feature>
<sequence>MAKEGSDGRLAGKRLTGEPTKIGCNKRDREGEGKNFSGEDVVKDWTFETRKVEKDGKNIDWSNGGGDKFYSLTEDSEAVRSGYNLSEEDGSVSSEAESLSSAVGPTVRPQQRHRKHIKFRAGSVGVVDSPEGCAAMHKWDF</sequence>
<organism evidence="2 3">
    <name type="scientific">Pleurodeles waltl</name>
    <name type="common">Iberian ribbed newt</name>
    <dbReference type="NCBI Taxonomy" id="8319"/>
    <lineage>
        <taxon>Eukaryota</taxon>
        <taxon>Metazoa</taxon>
        <taxon>Chordata</taxon>
        <taxon>Craniata</taxon>
        <taxon>Vertebrata</taxon>
        <taxon>Euteleostomi</taxon>
        <taxon>Amphibia</taxon>
        <taxon>Batrachia</taxon>
        <taxon>Caudata</taxon>
        <taxon>Salamandroidea</taxon>
        <taxon>Salamandridae</taxon>
        <taxon>Pleurodelinae</taxon>
        <taxon>Pleurodeles</taxon>
    </lineage>
</organism>
<accession>A0AAV7NEI7</accession>
<keyword evidence="3" id="KW-1185">Reference proteome</keyword>
<dbReference type="Proteomes" id="UP001066276">
    <property type="component" value="Chromosome 8"/>
</dbReference>
<protein>
    <submittedName>
        <fullName evidence="2">Uncharacterized protein</fullName>
    </submittedName>
</protein>
<dbReference type="EMBL" id="JANPWB010000012">
    <property type="protein sequence ID" value="KAJ1114471.1"/>
    <property type="molecule type" value="Genomic_DNA"/>
</dbReference>
<evidence type="ECO:0000313" key="2">
    <source>
        <dbReference type="EMBL" id="KAJ1114471.1"/>
    </source>
</evidence>
<reference evidence="2" key="1">
    <citation type="journal article" date="2022" name="bioRxiv">
        <title>Sequencing and chromosome-scale assembly of the giantPleurodeles waltlgenome.</title>
        <authorList>
            <person name="Brown T."/>
            <person name="Elewa A."/>
            <person name="Iarovenko S."/>
            <person name="Subramanian E."/>
            <person name="Araus A.J."/>
            <person name="Petzold A."/>
            <person name="Susuki M."/>
            <person name="Suzuki K.-i.T."/>
            <person name="Hayashi T."/>
            <person name="Toyoda A."/>
            <person name="Oliveira C."/>
            <person name="Osipova E."/>
            <person name="Leigh N.D."/>
            <person name="Simon A."/>
            <person name="Yun M.H."/>
        </authorList>
    </citation>
    <scope>NUCLEOTIDE SEQUENCE</scope>
    <source>
        <strain evidence="2">20211129_DDA</strain>
        <tissue evidence="2">Liver</tissue>
    </source>
</reference>
<dbReference type="AlphaFoldDB" id="A0AAV7NEI7"/>
<feature type="region of interest" description="Disordered" evidence="1">
    <location>
        <begin position="87"/>
        <end position="113"/>
    </location>
</feature>